<dbReference type="InterPro" id="IPR002694">
    <property type="entry name" value="Znf_CHC2"/>
</dbReference>
<comment type="catalytic activity">
    <reaction evidence="12">
        <text>ssDNA + n NTP = ssDNA/pppN(pN)n-1 hybrid + (n-1) diphosphate.</text>
        <dbReference type="EC" id="2.7.7.101"/>
    </reaction>
</comment>
<evidence type="ECO:0000256" key="12">
    <source>
        <dbReference type="HAMAP-Rule" id="MF_00974"/>
    </source>
</evidence>
<dbReference type="GO" id="GO:0000428">
    <property type="term" value="C:DNA-directed RNA polymerase complex"/>
    <property type="evidence" value="ECO:0007669"/>
    <property type="project" value="UniProtKB-KW"/>
</dbReference>
<feature type="domain" description="Toprim" evidence="15">
    <location>
        <begin position="257"/>
        <end position="338"/>
    </location>
</feature>
<accession>A0A397QT06</accession>
<comment type="cofactor">
    <cofactor evidence="12 13 14">
        <name>Zn(2+)</name>
        <dbReference type="ChEBI" id="CHEBI:29105"/>
    </cofactor>
    <text evidence="12 13 14">Binds 1 zinc ion per monomer.</text>
</comment>
<evidence type="ECO:0000256" key="6">
    <source>
        <dbReference type="ARBA" id="ARBA00022723"/>
    </source>
</evidence>
<comment type="domain">
    <text evidence="12">Contains an N-terminal zinc-binding domain, a central core domain that contains the primase activity, and a C-terminal DnaB-binding domain.</text>
</comment>
<dbReference type="CDD" id="cd03364">
    <property type="entry name" value="TOPRIM_DnaG_primases"/>
    <property type="match status" value="1"/>
</dbReference>
<evidence type="ECO:0000256" key="8">
    <source>
        <dbReference type="ARBA" id="ARBA00022833"/>
    </source>
</evidence>
<dbReference type="InParanoid" id="A0A397QT06"/>
<dbReference type="RefSeq" id="WP_162849951.1">
    <property type="nucleotide sequence ID" value="NZ_QXEV01000046.1"/>
</dbReference>
<dbReference type="GO" id="GO:0003899">
    <property type="term" value="F:DNA-directed RNA polymerase activity"/>
    <property type="evidence" value="ECO:0007669"/>
    <property type="project" value="UniProtKB-UniRule"/>
</dbReference>
<dbReference type="Gene3D" id="3.90.980.10">
    <property type="entry name" value="DNA primase, catalytic core, N-terminal domain"/>
    <property type="match status" value="1"/>
</dbReference>
<dbReference type="InterPro" id="IPR034151">
    <property type="entry name" value="TOPRIM_DnaG_bac"/>
</dbReference>
<dbReference type="FunFam" id="3.90.580.10:FF:000001">
    <property type="entry name" value="DNA primase"/>
    <property type="match status" value="1"/>
</dbReference>
<dbReference type="GO" id="GO:0008270">
    <property type="term" value="F:zinc ion binding"/>
    <property type="evidence" value="ECO:0007669"/>
    <property type="project" value="UniProtKB-UniRule"/>
</dbReference>
<dbReference type="PANTHER" id="PTHR30313:SF2">
    <property type="entry name" value="DNA PRIMASE"/>
    <property type="match status" value="1"/>
</dbReference>
<dbReference type="InterPro" id="IPR006171">
    <property type="entry name" value="TOPRIM_dom"/>
</dbReference>
<keyword evidence="9" id="KW-0460">Magnesium</keyword>
<dbReference type="Pfam" id="PF01807">
    <property type="entry name" value="Zn_ribbon_DnaG"/>
    <property type="match status" value="1"/>
</dbReference>
<keyword evidence="5 12" id="KW-0235">DNA replication</keyword>
<dbReference type="PANTHER" id="PTHR30313">
    <property type="entry name" value="DNA PRIMASE"/>
    <property type="match status" value="1"/>
</dbReference>
<dbReference type="SUPFAM" id="SSF57783">
    <property type="entry name" value="Zinc beta-ribbon"/>
    <property type="match status" value="1"/>
</dbReference>
<keyword evidence="3 12" id="KW-0808">Transferase</keyword>
<organism evidence="16 17">
    <name type="scientific">Anaeroplasma bactoclasticum</name>
    <dbReference type="NCBI Taxonomy" id="2088"/>
    <lineage>
        <taxon>Bacteria</taxon>
        <taxon>Bacillati</taxon>
        <taxon>Mycoplasmatota</taxon>
        <taxon>Mollicutes</taxon>
        <taxon>Anaeroplasmatales</taxon>
        <taxon>Anaeroplasmataceae</taxon>
        <taxon>Anaeroplasma</taxon>
    </lineage>
</organism>
<dbReference type="InterPro" id="IPR030846">
    <property type="entry name" value="DnaG_bac"/>
</dbReference>
<evidence type="ECO:0000256" key="9">
    <source>
        <dbReference type="ARBA" id="ARBA00022842"/>
    </source>
</evidence>
<evidence type="ECO:0000256" key="11">
    <source>
        <dbReference type="ARBA" id="ARBA00023163"/>
    </source>
</evidence>
<evidence type="ECO:0000256" key="2">
    <source>
        <dbReference type="ARBA" id="ARBA00022515"/>
    </source>
</evidence>
<dbReference type="InterPro" id="IPR006295">
    <property type="entry name" value="DNA_primase_DnaG"/>
</dbReference>
<sequence>MQNNNYDEAEKIINATDIVALVSKYVKLEKQGKNYKGLCPFHNEDTPSFVVSPEKNVAHCFGCGGGGNPVKFLMQIENIDYKEAIRRLAEFNGMEFKGGYREKKADPKEKYYKIMAVANEFYQMYLENSPEGAEAKKYLYDRGLTDIDIKEFGIGLSPKIGDTLYQVLKESDFLELDIADVSLVDKNINGYHDIFAERIMFPICDRDGKPIAFSARIYNSIDKNQPKYINSRESKIFHKGETLYNFHLAKAYMRKKKRVILHEGQMDVIATYRAGLKEVICTMGVGINDSLVKIIKKEVSEVIICYDSDKAGIEASRKAIRLFRNNGFQIHLVLMEGAKDPDEYIKKYGKEAYIDFFESHLMDSNQYLFETSIRGKNLKDSNIKEEVTNEVFELIQGMQARTEMEDYLRRFATILDTSLEALKLDFDTYCNNHAIPKAIDMYPNVPQYEIPTEGFYNPYPEEVLEPKEVKKNKWNSLCELRLFMYAKSSKALALEINQRIDSCLQALSINSQRLWFKLIDEFYVNFDEFDEAKFINMLQENEDVNYYLDMLETLRGDVVPYNEEDMNLCIEKLKQIGIDKDQKAIQQRIISSLDVAEQSRLIDEKFRKKRTKESLKNRRK</sequence>
<evidence type="ECO:0000256" key="10">
    <source>
        <dbReference type="ARBA" id="ARBA00023125"/>
    </source>
</evidence>
<keyword evidence="2 12" id="KW-0639">Primosome</keyword>
<gene>
    <name evidence="12" type="primary">dnaG</name>
    <name evidence="16" type="ORF">EI71_02008</name>
</gene>
<dbReference type="PIRSF" id="PIRSF002811">
    <property type="entry name" value="DnaG"/>
    <property type="match status" value="1"/>
</dbReference>
<evidence type="ECO:0000259" key="15">
    <source>
        <dbReference type="PROSITE" id="PS50880"/>
    </source>
</evidence>
<keyword evidence="10 12" id="KW-0238">DNA-binding</keyword>
<keyword evidence="7 12" id="KW-0863">Zinc-finger</keyword>
<name>A0A397QT06_9MOLU</name>
<dbReference type="InterPro" id="IPR036977">
    <property type="entry name" value="DNA_primase_Znf_CHC2"/>
</dbReference>
<dbReference type="GO" id="GO:0003677">
    <property type="term" value="F:DNA binding"/>
    <property type="evidence" value="ECO:0007669"/>
    <property type="project" value="UniProtKB-KW"/>
</dbReference>
<evidence type="ECO:0000256" key="5">
    <source>
        <dbReference type="ARBA" id="ARBA00022705"/>
    </source>
</evidence>
<keyword evidence="1 12" id="KW-0240">DNA-directed RNA polymerase</keyword>
<evidence type="ECO:0000313" key="16">
    <source>
        <dbReference type="EMBL" id="RIA64700.1"/>
    </source>
</evidence>
<dbReference type="Gene3D" id="3.90.580.10">
    <property type="entry name" value="Zinc finger, CHC2-type domain"/>
    <property type="match status" value="1"/>
</dbReference>
<feature type="zinc finger region" description="CHC2-type" evidence="12 14">
    <location>
        <begin position="39"/>
        <end position="63"/>
    </location>
</feature>
<comment type="subunit">
    <text evidence="12">Monomer. Interacts with DnaB.</text>
</comment>
<proteinExistence type="inferred from homology"/>
<comment type="function">
    <text evidence="12 13">RNA polymerase that catalyzes the synthesis of short RNA molecules used as primers for DNA polymerase during DNA replication.</text>
</comment>
<dbReference type="Gene3D" id="3.40.1360.10">
    <property type="match status" value="1"/>
</dbReference>
<evidence type="ECO:0000256" key="7">
    <source>
        <dbReference type="ARBA" id="ARBA00022771"/>
    </source>
</evidence>
<comment type="similarity">
    <text evidence="12 13">Belongs to the DnaG primase family.</text>
</comment>
<dbReference type="SMART" id="SM00493">
    <property type="entry name" value="TOPRIM"/>
    <property type="match status" value="1"/>
</dbReference>
<dbReference type="SUPFAM" id="SSF56731">
    <property type="entry name" value="DNA primase core"/>
    <property type="match status" value="1"/>
</dbReference>
<keyword evidence="8 12" id="KW-0862">Zinc</keyword>
<dbReference type="AlphaFoldDB" id="A0A397QT06"/>
<evidence type="ECO:0000256" key="4">
    <source>
        <dbReference type="ARBA" id="ARBA00022695"/>
    </source>
</evidence>
<dbReference type="PROSITE" id="PS50880">
    <property type="entry name" value="TOPRIM"/>
    <property type="match status" value="1"/>
</dbReference>
<evidence type="ECO:0000256" key="1">
    <source>
        <dbReference type="ARBA" id="ARBA00022478"/>
    </source>
</evidence>
<keyword evidence="6 12" id="KW-0479">Metal-binding</keyword>
<dbReference type="GO" id="GO:1990077">
    <property type="term" value="C:primosome complex"/>
    <property type="evidence" value="ECO:0007669"/>
    <property type="project" value="UniProtKB-KW"/>
</dbReference>
<keyword evidence="17" id="KW-1185">Reference proteome</keyword>
<dbReference type="Pfam" id="PF08275">
    <property type="entry name" value="DNAG_N"/>
    <property type="match status" value="1"/>
</dbReference>
<dbReference type="InterPro" id="IPR050219">
    <property type="entry name" value="DnaG_primase"/>
</dbReference>
<dbReference type="HAMAP" id="MF_00974">
    <property type="entry name" value="DNA_primase_DnaG"/>
    <property type="match status" value="1"/>
</dbReference>
<dbReference type="FunCoup" id="A0A397QT06">
    <property type="interactions" value="233"/>
</dbReference>
<dbReference type="EMBL" id="QXEV01000046">
    <property type="protein sequence ID" value="RIA64700.1"/>
    <property type="molecule type" value="Genomic_DNA"/>
</dbReference>
<protein>
    <recommendedName>
        <fullName evidence="12 13">DNA primase</fullName>
        <ecNumber evidence="12">2.7.7.101</ecNumber>
    </recommendedName>
</protein>
<dbReference type="NCBIfam" id="TIGR01391">
    <property type="entry name" value="dnaG"/>
    <property type="match status" value="1"/>
</dbReference>
<evidence type="ECO:0000256" key="3">
    <source>
        <dbReference type="ARBA" id="ARBA00022679"/>
    </source>
</evidence>
<reference evidence="16 17" key="1">
    <citation type="submission" date="2018-08" db="EMBL/GenBank/DDBJ databases">
        <title>Genomic Encyclopedia of Archaeal and Bacterial Type Strains, Phase II (KMG-II): from individual species to whole genera.</title>
        <authorList>
            <person name="Goeker M."/>
        </authorList>
    </citation>
    <scope>NUCLEOTIDE SEQUENCE [LARGE SCALE GENOMIC DNA]</scope>
    <source>
        <strain evidence="16 17">ATCC 27112</strain>
    </source>
</reference>
<dbReference type="SMART" id="SM00400">
    <property type="entry name" value="ZnF_CHCC"/>
    <property type="match status" value="1"/>
</dbReference>
<dbReference type="GO" id="GO:0006269">
    <property type="term" value="P:DNA replication, synthesis of primer"/>
    <property type="evidence" value="ECO:0007669"/>
    <property type="project" value="UniProtKB-UniRule"/>
</dbReference>
<dbReference type="Proteomes" id="UP000266506">
    <property type="component" value="Unassembled WGS sequence"/>
</dbReference>
<dbReference type="InterPro" id="IPR013264">
    <property type="entry name" value="DNAG_N"/>
</dbReference>
<comment type="caution">
    <text evidence="16">The sequence shown here is derived from an EMBL/GenBank/DDBJ whole genome shotgun (WGS) entry which is preliminary data.</text>
</comment>
<evidence type="ECO:0000256" key="13">
    <source>
        <dbReference type="PIRNR" id="PIRNR002811"/>
    </source>
</evidence>
<keyword evidence="11 12" id="KW-0804">Transcription</keyword>
<evidence type="ECO:0000256" key="14">
    <source>
        <dbReference type="PIRSR" id="PIRSR002811-1"/>
    </source>
</evidence>
<dbReference type="GO" id="GO:0005737">
    <property type="term" value="C:cytoplasm"/>
    <property type="evidence" value="ECO:0007669"/>
    <property type="project" value="TreeGrafter"/>
</dbReference>
<evidence type="ECO:0000313" key="17">
    <source>
        <dbReference type="Proteomes" id="UP000266506"/>
    </source>
</evidence>
<dbReference type="Pfam" id="PF13155">
    <property type="entry name" value="Toprim_2"/>
    <property type="match status" value="1"/>
</dbReference>
<dbReference type="EC" id="2.7.7.101" evidence="12"/>
<dbReference type="InterPro" id="IPR037068">
    <property type="entry name" value="DNA_primase_core_N_sf"/>
</dbReference>
<keyword evidence="4 12" id="KW-0548">Nucleotidyltransferase</keyword>